<dbReference type="PANTHER" id="PTHR43213:SF5">
    <property type="entry name" value="BIFUNCTIONAL DTTP_UTP PYROPHOSPHATASE_METHYLTRANSFERASE PROTEIN-RELATED"/>
    <property type="match status" value="1"/>
</dbReference>
<sequence length="126" mass="14470">KTKYYQPHYFNSVRRLCITCICSLFILRFSGRCHTVYTGVTLIKPSVKNPKEFDVKRFYEATDVFMPTLSSDVIKAYVKTGEPMDKAGGYGIQEKGGTLVERVSGDYFNVMGFPLHRFCKELLDFL</sequence>
<dbReference type="GeneID" id="111083064"/>
<evidence type="ECO:0000256" key="1">
    <source>
        <dbReference type="ARBA" id="ARBA00001968"/>
    </source>
</evidence>
<keyword evidence="2" id="KW-0378">Hydrolase</keyword>
<dbReference type="PANTHER" id="PTHR43213">
    <property type="entry name" value="BIFUNCTIONAL DTTP/UTP PYROPHOSPHATASE/METHYLTRANSFERASE PROTEIN-RELATED"/>
    <property type="match status" value="1"/>
</dbReference>
<dbReference type="InterPro" id="IPR003697">
    <property type="entry name" value="Maf-like"/>
</dbReference>
<evidence type="ECO:0000313" key="4">
    <source>
        <dbReference type="RefSeq" id="XP_022235004.1"/>
    </source>
</evidence>
<dbReference type="SUPFAM" id="SSF52972">
    <property type="entry name" value="ITPase-like"/>
    <property type="match status" value="1"/>
</dbReference>
<dbReference type="Proteomes" id="UP000694941">
    <property type="component" value="Unplaced"/>
</dbReference>
<keyword evidence="3" id="KW-1185">Reference proteome</keyword>
<evidence type="ECO:0000256" key="2">
    <source>
        <dbReference type="ARBA" id="ARBA00022801"/>
    </source>
</evidence>
<dbReference type="Pfam" id="PF02545">
    <property type="entry name" value="Maf"/>
    <property type="match status" value="1"/>
</dbReference>
<dbReference type="Gene3D" id="3.90.950.10">
    <property type="match status" value="1"/>
</dbReference>
<proteinExistence type="predicted"/>
<evidence type="ECO:0000313" key="3">
    <source>
        <dbReference type="Proteomes" id="UP000694941"/>
    </source>
</evidence>
<reference evidence="4" key="1">
    <citation type="submission" date="2025-08" db="UniProtKB">
        <authorList>
            <consortium name="RefSeq"/>
        </authorList>
    </citation>
    <scope>IDENTIFICATION</scope>
    <source>
        <tissue evidence="4">Muscle</tissue>
    </source>
</reference>
<comment type="cofactor">
    <cofactor evidence="1">
        <name>a divalent metal cation</name>
        <dbReference type="ChEBI" id="CHEBI:60240"/>
    </cofactor>
</comment>
<dbReference type="RefSeq" id="XP_022235004.1">
    <property type="nucleotide sequence ID" value="XM_022379296.1"/>
</dbReference>
<accession>A0ABM1RUE9</accession>
<dbReference type="InterPro" id="IPR029001">
    <property type="entry name" value="ITPase-like_fam"/>
</dbReference>
<organism evidence="3 4">
    <name type="scientific">Limulus polyphemus</name>
    <name type="common">Atlantic horseshoe crab</name>
    <dbReference type="NCBI Taxonomy" id="6850"/>
    <lineage>
        <taxon>Eukaryota</taxon>
        <taxon>Metazoa</taxon>
        <taxon>Ecdysozoa</taxon>
        <taxon>Arthropoda</taxon>
        <taxon>Chelicerata</taxon>
        <taxon>Merostomata</taxon>
        <taxon>Xiphosura</taxon>
        <taxon>Limulidae</taxon>
        <taxon>Limulus</taxon>
    </lineage>
</organism>
<protein>
    <submittedName>
        <fullName evidence="4">N-acetylserotonin O-methyltransferase-like protein</fullName>
    </submittedName>
</protein>
<gene>
    <name evidence="4" type="primary">LOC111083064</name>
</gene>
<name>A0ABM1RUE9_LIMPO</name>
<feature type="non-terminal residue" evidence="4">
    <location>
        <position position="1"/>
    </location>
</feature>